<dbReference type="PATRIC" id="fig|1217705.3.peg.2658"/>
<comment type="caution">
    <text evidence="2">The sequence shown here is derived from an EMBL/GenBank/DDBJ whole genome shotgun (WGS) entry which is preliminary data.</text>
</comment>
<dbReference type="AlphaFoldDB" id="N9LR20"/>
<dbReference type="SUPFAM" id="SSF53474">
    <property type="entry name" value="alpha/beta-Hydrolases"/>
    <property type="match status" value="1"/>
</dbReference>
<proteinExistence type="predicted"/>
<keyword evidence="1" id="KW-0732">Signal</keyword>
<gene>
    <name evidence="2" type="ORF">F900_02736</name>
</gene>
<feature type="signal peptide" evidence="1">
    <location>
        <begin position="1"/>
        <end position="22"/>
    </location>
</feature>
<evidence type="ECO:0000313" key="3">
    <source>
        <dbReference type="Proteomes" id="UP000013248"/>
    </source>
</evidence>
<sequence>MNKLIFLICGVLITMSPTLSFAKVSKKVWCKDRYLNQVEQKYGTIYTPTEEIVAEKGYIYSTLGAIALQKDNKPNADYTFVLPNNVEQIDHISAENSEPAKKSGFEARTFIIKDEISKRPKELVIAFTGSNQLIKDWIMTDFGWSEKQYEDAKNYVKAMRLKANIDTTNPLKVVVTGYSLGGALAGHVTKDPETTHYIHEAWLFNPSFRLKIANYDRDPRFWLGTTRKDMLKLFSSKKFLDIFPDNQRFTDAFLISSGRVYAHFRWTFTRNMLWAADLKFFKDGYSDDKNPAFQIIQKANFDKKCKTR</sequence>
<feature type="chain" id="PRO_5004145911" description="Fungal lipase-like domain-containing protein" evidence="1">
    <location>
        <begin position="23"/>
        <end position="308"/>
    </location>
</feature>
<dbReference type="HOGENOM" id="CLU_902031_0_0_6"/>
<organism evidence="2 3">
    <name type="scientific">Acinetobacter modestus</name>
    <dbReference type="NCBI Taxonomy" id="1776740"/>
    <lineage>
        <taxon>Bacteria</taxon>
        <taxon>Pseudomonadati</taxon>
        <taxon>Pseudomonadota</taxon>
        <taxon>Gammaproteobacteria</taxon>
        <taxon>Moraxellales</taxon>
        <taxon>Moraxellaceae</taxon>
        <taxon>Acinetobacter</taxon>
    </lineage>
</organism>
<reference evidence="2 3" key="1">
    <citation type="submission" date="2013-02" db="EMBL/GenBank/DDBJ databases">
        <title>The Genome Sequence of Acinetobacter sp. ANC 3862.</title>
        <authorList>
            <consortium name="The Broad Institute Genome Sequencing Platform"/>
            <consortium name="The Broad Institute Genome Sequencing Center for Infectious Disease"/>
            <person name="Cerqueira G."/>
            <person name="Feldgarden M."/>
            <person name="Courvalin P."/>
            <person name="Perichon B."/>
            <person name="Grillot-Courvalin C."/>
            <person name="Clermont D."/>
            <person name="Rocha E."/>
            <person name="Yoon E.-J."/>
            <person name="Nemec A."/>
            <person name="Walker B."/>
            <person name="Young S.K."/>
            <person name="Zeng Q."/>
            <person name="Gargeya S."/>
            <person name="Fitzgerald M."/>
            <person name="Haas B."/>
            <person name="Abouelleil A."/>
            <person name="Alvarado L."/>
            <person name="Arachchi H.M."/>
            <person name="Berlin A.M."/>
            <person name="Chapman S.B."/>
            <person name="Dewar J."/>
            <person name="Goldberg J."/>
            <person name="Griggs A."/>
            <person name="Gujja S."/>
            <person name="Hansen M."/>
            <person name="Howarth C."/>
            <person name="Imamovic A."/>
            <person name="Larimer J."/>
            <person name="McCowan C."/>
            <person name="Murphy C."/>
            <person name="Neiman D."/>
            <person name="Pearson M."/>
            <person name="Priest M."/>
            <person name="Roberts A."/>
            <person name="Saif S."/>
            <person name="Shea T."/>
            <person name="Sisk P."/>
            <person name="Sykes S."/>
            <person name="Wortman J."/>
            <person name="Nusbaum C."/>
            <person name="Birren B."/>
        </authorList>
    </citation>
    <scope>NUCLEOTIDE SEQUENCE [LARGE SCALE GENOMIC DNA]</scope>
    <source>
        <strain evidence="2 3">ANC 3862</strain>
    </source>
</reference>
<dbReference type="RefSeq" id="WP_005218321.1">
    <property type="nucleotide sequence ID" value="NZ_KB850089.1"/>
</dbReference>
<dbReference type="EMBL" id="APRP01000031">
    <property type="protein sequence ID" value="ENW98653.1"/>
    <property type="molecule type" value="Genomic_DNA"/>
</dbReference>
<dbReference type="InterPro" id="IPR029058">
    <property type="entry name" value="AB_hydrolase_fold"/>
</dbReference>
<evidence type="ECO:0008006" key="4">
    <source>
        <dbReference type="Google" id="ProtNLM"/>
    </source>
</evidence>
<dbReference type="STRING" id="1217705.F900_02736"/>
<evidence type="ECO:0000256" key="1">
    <source>
        <dbReference type="SAM" id="SignalP"/>
    </source>
</evidence>
<dbReference type="Proteomes" id="UP000013248">
    <property type="component" value="Unassembled WGS sequence"/>
</dbReference>
<evidence type="ECO:0000313" key="2">
    <source>
        <dbReference type="EMBL" id="ENW98653.1"/>
    </source>
</evidence>
<accession>N9LR20</accession>
<name>N9LR20_9GAMM</name>
<dbReference type="eggNOG" id="ENOG5032N15">
    <property type="taxonomic scope" value="Bacteria"/>
</dbReference>
<dbReference type="Pfam" id="PF26363">
    <property type="entry name" value="Phospholipase-like"/>
    <property type="match status" value="1"/>
</dbReference>
<dbReference type="Gene3D" id="3.40.50.1820">
    <property type="entry name" value="alpha/beta hydrolase"/>
    <property type="match status" value="1"/>
</dbReference>
<protein>
    <recommendedName>
        <fullName evidence="4">Fungal lipase-like domain-containing protein</fullName>
    </recommendedName>
</protein>